<dbReference type="SUPFAM" id="SSF54427">
    <property type="entry name" value="NTF2-like"/>
    <property type="match status" value="1"/>
</dbReference>
<dbReference type="RefSeq" id="WP_344168840.1">
    <property type="nucleotide sequence ID" value="NZ_BAAANC010000001.1"/>
</dbReference>
<dbReference type="EMBL" id="BAAANC010000001">
    <property type="protein sequence ID" value="GAA1511341.1"/>
    <property type="molecule type" value="Genomic_DNA"/>
</dbReference>
<keyword evidence="2" id="KW-1185">Reference proteome</keyword>
<organism evidence="1 2">
    <name type="scientific">Kribbella lupini</name>
    <dbReference type="NCBI Taxonomy" id="291602"/>
    <lineage>
        <taxon>Bacteria</taxon>
        <taxon>Bacillati</taxon>
        <taxon>Actinomycetota</taxon>
        <taxon>Actinomycetes</taxon>
        <taxon>Propionibacteriales</taxon>
        <taxon>Kribbellaceae</taxon>
        <taxon>Kribbella</taxon>
    </lineage>
</organism>
<gene>
    <name evidence="1" type="ORF">GCM10009741_05770</name>
</gene>
<dbReference type="Proteomes" id="UP001500363">
    <property type="component" value="Unassembled WGS sequence"/>
</dbReference>
<dbReference type="PANTHER" id="PTHR30173:SF43">
    <property type="entry name" value="ECF RNA POLYMERASE SIGMA FACTOR SIGI-RELATED"/>
    <property type="match status" value="1"/>
</dbReference>
<accession>A0ABP4L015</accession>
<evidence type="ECO:0000313" key="2">
    <source>
        <dbReference type="Proteomes" id="UP001500363"/>
    </source>
</evidence>
<evidence type="ECO:0008006" key="3">
    <source>
        <dbReference type="Google" id="ProtNLM"/>
    </source>
</evidence>
<evidence type="ECO:0000313" key="1">
    <source>
        <dbReference type="EMBL" id="GAA1511341.1"/>
    </source>
</evidence>
<name>A0ABP4L015_9ACTN</name>
<dbReference type="InterPro" id="IPR032710">
    <property type="entry name" value="NTF2-like_dom_sf"/>
</dbReference>
<reference evidence="2" key="1">
    <citation type="journal article" date="2019" name="Int. J. Syst. Evol. Microbiol.">
        <title>The Global Catalogue of Microorganisms (GCM) 10K type strain sequencing project: providing services to taxonomists for standard genome sequencing and annotation.</title>
        <authorList>
            <consortium name="The Broad Institute Genomics Platform"/>
            <consortium name="The Broad Institute Genome Sequencing Center for Infectious Disease"/>
            <person name="Wu L."/>
            <person name="Ma J."/>
        </authorList>
    </citation>
    <scope>NUCLEOTIDE SEQUENCE [LARGE SCALE GENOMIC DNA]</scope>
    <source>
        <strain evidence="2">JCM 14303</strain>
    </source>
</reference>
<dbReference type="PANTHER" id="PTHR30173">
    <property type="entry name" value="SIGMA 19 FACTOR"/>
    <property type="match status" value="1"/>
</dbReference>
<protein>
    <recommendedName>
        <fullName evidence="3">RNA polymerase sigma-70 factor (ECF subfamily)</fullName>
    </recommendedName>
</protein>
<proteinExistence type="predicted"/>
<dbReference type="InterPro" id="IPR052704">
    <property type="entry name" value="ECF_Sigma-70_Domain"/>
</dbReference>
<sequence length="130" mass="13687">MIDHLVAALRSGQVERLLAPGAVLVSDGGGQVAVPLQPVHSPAEIARVITLHCTRPGADLSVERANGRPAIVVRRSGRAQAVLCLDVADEVVTHLWLILNPAKLTAWHRDLPPADDAAGHTADRRADAPG</sequence>
<comment type="caution">
    <text evidence="1">The sequence shown here is derived from an EMBL/GenBank/DDBJ whole genome shotgun (WGS) entry which is preliminary data.</text>
</comment>